<comment type="caution">
    <text evidence="1">The sequence shown here is derived from an EMBL/GenBank/DDBJ whole genome shotgun (WGS) entry which is preliminary data.</text>
</comment>
<accession>X1QMP1</accession>
<dbReference type="EMBL" id="BARV01045501">
    <property type="protein sequence ID" value="GAI69488.1"/>
    <property type="molecule type" value="Genomic_DNA"/>
</dbReference>
<proteinExistence type="predicted"/>
<dbReference type="AlphaFoldDB" id="X1QMP1"/>
<feature type="non-terminal residue" evidence="1">
    <location>
        <position position="1"/>
    </location>
</feature>
<name>X1QMP1_9ZZZZ</name>
<reference evidence="1" key="1">
    <citation type="journal article" date="2014" name="Front. Microbiol.">
        <title>High frequency of phylogenetically diverse reductive dehalogenase-homologous genes in deep subseafloor sedimentary metagenomes.</title>
        <authorList>
            <person name="Kawai M."/>
            <person name="Futagami T."/>
            <person name="Toyoda A."/>
            <person name="Takaki Y."/>
            <person name="Nishi S."/>
            <person name="Hori S."/>
            <person name="Arai W."/>
            <person name="Tsubouchi T."/>
            <person name="Morono Y."/>
            <person name="Uchiyama I."/>
            <person name="Ito T."/>
            <person name="Fujiyama A."/>
            <person name="Inagaki F."/>
            <person name="Takami H."/>
        </authorList>
    </citation>
    <scope>NUCLEOTIDE SEQUENCE</scope>
    <source>
        <strain evidence="1">Expedition CK06-06</strain>
    </source>
</reference>
<feature type="non-terminal residue" evidence="1">
    <location>
        <position position="53"/>
    </location>
</feature>
<sequence length="53" mass="5903">WREAYLRAHPEKRLIPLLSEGLESIPAPEEPIVTLGPAGVKIVEETKKWGILA</sequence>
<protein>
    <submittedName>
        <fullName evidence="1">Uncharacterized protein</fullName>
    </submittedName>
</protein>
<organism evidence="1">
    <name type="scientific">marine sediment metagenome</name>
    <dbReference type="NCBI Taxonomy" id="412755"/>
    <lineage>
        <taxon>unclassified sequences</taxon>
        <taxon>metagenomes</taxon>
        <taxon>ecological metagenomes</taxon>
    </lineage>
</organism>
<gene>
    <name evidence="1" type="ORF">S06H3_66610</name>
</gene>
<evidence type="ECO:0000313" key="1">
    <source>
        <dbReference type="EMBL" id="GAI69488.1"/>
    </source>
</evidence>